<dbReference type="Pfam" id="PF03949">
    <property type="entry name" value="Malic_M"/>
    <property type="match status" value="1"/>
</dbReference>
<dbReference type="GO" id="GO:0043883">
    <property type="term" value="F:malolactic enzyme activity"/>
    <property type="evidence" value="ECO:0007669"/>
    <property type="project" value="UniProtKB-EC"/>
</dbReference>
<evidence type="ECO:0000256" key="6">
    <source>
        <dbReference type="ARBA" id="ARBA00023027"/>
    </source>
</evidence>
<comment type="cofactor">
    <cofactor evidence="14">
        <name>Mg(2+)</name>
        <dbReference type="ChEBI" id="CHEBI:18420"/>
    </cofactor>
    <cofactor evidence="14">
        <name>Mn(2+)</name>
        <dbReference type="ChEBI" id="CHEBI:29035"/>
    </cofactor>
    <text evidence="14">Divalent metal cations. Prefers magnesium or manganese.</text>
</comment>
<dbReference type="PIRSF" id="PIRSF000106">
    <property type="entry name" value="ME"/>
    <property type="match status" value="1"/>
</dbReference>
<feature type="binding site" evidence="14">
    <location>
        <position position="250"/>
    </location>
    <ligand>
        <name>a divalent metal cation</name>
        <dbReference type="ChEBI" id="CHEBI:60240"/>
    </ligand>
</feature>
<reference evidence="18 19" key="1">
    <citation type="submission" date="2016-11" db="EMBL/GenBank/DDBJ databases">
        <authorList>
            <person name="Jaros S."/>
            <person name="Januszkiewicz K."/>
            <person name="Wedrychowicz H."/>
        </authorList>
    </citation>
    <scope>NUCLEOTIDE SEQUENCE [LARGE SCALE GENOMIC DNA]</scope>
    <source>
        <strain evidence="18 19">GAS86</strain>
    </source>
</reference>
<dbReference type="GO" id="GO:0006108">
    <property type="term" value="P:malate metabolic process"/>
    <property type="evidence" value="ECO:0007669"/>
    <property type="project" value="TreeGrafter"/>
</dbReference>
<dbReference type="InterPro" id="IPR036291">
    <property type="entry name" value="NAD(P)-bd_dom_sf"/>
</dbReference>
<comment type="similarity">
    <text evidence="2 15">Belongs to the malic enzymes family.</text>
</comment>
<comment type="subunit">
    <text evidence="3">Homodimer.</text>
</comment>
<dbReference type="Gene3D" id="3.40.50.10380">
    <property type="entry name" value="Malic enzyme, N-terminal domain"/>
    <property type="match status" value="1"/>
</dbReference>
<dbReference type="SUPFAM" id="SSF51735">
    <property type="entry name" value="NAD(P)-binding Rossmann-fold domains"/>
    <property type="match status" value="1"/>
</dbReference>
<feature type="active site" description="Proton acceptor" evidence="12">
    <location>
        <position position="178"/>
    </location>
</feature>
<feature type="binding site" evidence="13">
    <location>
        <position position="160"/>
    </location>
    <ligand>
        <name>(S)-malate</name>
        <dbReference type="ChEBI" id="CHEBI:15589"/>
    </ligand>
</feature>
<dbReference type="GO" id="GO:0016616">
    <property type="term" value="F:oxidoreductase activity, acting on the CH-OH group of donors, NAD or NADP as acceptor"/>
    <property type="evidence" value="ECO:0007669"/>
    <property type="project" value="InterPro"/>
</dbReference>
<dbReference type="SMART" id="SM01274">
    <property type="entry name" value="malic"/>
    <property type="match status" value="1"/>
</dbReference>
<evidence type="ECO:0000256" key="14">
    <source>
        <dbReference type="PIRSR" id="PIRSR000106-3"/>
    </source>
</evidence>
<keyword evidence="5" id="KW-0560">Oxidoreductase</keyword>
<evidence type="ECO:0000256" key="11">
    <source>
        <dbReference type="ARBA" id="ARBA00074565"/>
    </source>
</evidence>
<dbReference type="InterPro" id="IPR037062">
    <property type="entry name" value="Malic_N_dom_sf"/>
</dbReference>
<dbReference type="Gene3D" id="3.40.50.720">
    <property type="entry name" value="NAD(P)-binding Rossmann-like Domain"/>
    <property type="match status" value="1"/>
</dbReference>
<evidence type="ECO:0000259" key="16">
    <source>
        <dbReference type="SMART" id="SM00919"/>
    </source>
</evidence>
<dbReference type="OrthoDB" id="3314528at2"/>
<evidence type="ECO:0000256" key="10">
    <source>
        <dbReference type="ARBA" id="ARBA00066983"/>
    </source>
</evidence>
<dbReference type="PANTHER" id="PTHR23406:SF34">
    <property type="entry name" value="NAD-DEPENDENT MALIC ENZYME, MITOCHONDRIAL"/>
    <property type="match status" value="1"/>
</dbReference>
<dbReference type="PROSITE" id="PS00331">
    <property type="entry name" value="MALIC_ENZYMES"/>
    <property type="match status" value="1"/>
</dbReference>
<dbReference type="SUPFAM" id="SSF53223">
    <property type="entry name" value="Aminoacid dehydrogenase-like, N-terminal domain"/>
    <property type="match status" value="1"/>
</dbReference>
<dbReference type="InterPro" id="IPR012302">
    <property type="entry name" value="Malic_NAD-bd"/>
</dbReference>
<accession>A0A1N6G6L8</accession>
<evidence type="ECO:0000256" key="5">
    <source>
        <dbReference type="ARBA" id="ARBA00023002"/>
    </source>
</evidence>
<evidence type="ECO:0000256" key="8">
    <source>
        <dbReference type="ARBA" id="ARBA00023239"/>
    </source>
</evidence>
<dbReference type="EC" id="4.1.1.101" evidence="10"/>
<dbReference type="InterPro" id="IPR012301">
    <property type="entry name" value="Malic_N_dom"/>
</dbReference>
<dbReference type="InterPro" id="IPR015884">
    <property type="entry name" value="Malic_enzyme_CS"/>
</dbReference>
<evidence type="ECO:0000256" key="1">
    <source>
        <dbReference type="ARBA" id="ARBA00001936"/>
    </source>
</evidence>
<name>A0A1N6G6L8_9BURK</name>
<dbReference type="Pfam" id="PF00390">
    <property type="entry name" value="malic"/>
    <property type="match status" value="1"/>
</dbReference>
<evidence type="ECO:0000256" key="7">
    <source>
        <dbReference type="ARBA" id="ARBA00023211"/>
    </source>
</evidence>
<feature type="binding site" evidence="14">
    <location>
        <position position="249"/>
    </location>
    <ligand>
        <name>a divalent metal cation</name>
        <dbReference type="ChEBI" id="CHEBI:60240"/>
    </ligand>
</feature>
<evidence type="ECO:0000313" key="18">
    <source>
        <dbReference type="EMBL" id="SIO03147.1"/>
    </source>
</evidence>
<dbReference type="FunFam" id="3.40.50.720:FF:000182">
    <property type="entry name" value="NAD-dependent malic enzyme"/>
    <property type="match status" value="1"/>
</dbReference>
<dbReference type="GO" id="GO:0051287">
    <property type="term" value="F:NAD binding"/>
    <property type="evidence" value="ECO:0007669"/>
    <property type="project" value="InterPro"/>
</dbReference>
<evidence type="ECO:0000256" key="13">
    <source>
        <dbReference type="PIRSR" id="PIRSR000106-2"/>
    </source>
</evidence>
<evidence type="ECO:0000256" key="2">
    <source>
        <dbReference type="ARBA" id="ARBA00008785"/>
    </source>
</evidence>
<dbReference type="GO" id="GO:0046872">
    <property type="term" value="F:metal ion binding"/>
    <property type="evidence" value="ECO:0007669"/>
    <property type="project" value="UniProtKB-KW"/>
</dbReference>
<dbReference type="Proteomes" id="UP000184693">
    <property type="component" value="Unassembled WGS sequence"/>
</dbReference>
<dbReference type="FunFam" id="3.40.50.10380:FF:000001">
    <property type="entry name" value="NAD-dependent malic enzyme"/>
    <property type="match status" value="1"/>
</dbReference>
<evidence type="ECO:0000256" key="9">
    <source>
        <dbReference type="ARBA" id="ARBA00051739"/>
    </source>
</evidence>
<keyword evidence="7" id="KW-0464">Manganese</keyword>
<dbReference type="SMART" id="SM00919">
    <property type="entry name" value="Malic_M"/>
    <property type="match status" value="1"/>
</dbReference>
<proteinExistence type="inferred from homology"/>
<evidence type="ECO:0000256" key="15">
    <source>
        <dbReference type="RuleBase" id="RU003427"/>
    </source>
</evidence>
<dbReference type="AlphaFoldDB" id="A0A1N6G6L8"/>
<protein>
    <recommendedName>
        <fullName evidence="11">Malolactic enzyme</fullName>
        <ecNumber evidence="10">4.1.1.101</ecNumber>
    </recommendedName>
</protein>
<keyword evidence="8" id="KW-0456">Lyase</keyword>
<dbReference type="GO" id="GO:0004470">
    <property type="term" value="F:malic enzyme activity"/>
    <property type="evidence" value="ECO:0007669"/>
    <property type="project" value="InterPro"/>
</dbReference>
<evidence type="ECO:0000256" key="4">
    <source>
        <dbReference type="ARBA" id="ARBA00022723"/>
    </source>
</evidence>
<feature type="binding site" evidence="13">
    <location>
        <position position="422"/>
    </location>
    <ligand>
        <name>(S)-malate</name>
        <dbReference type="ChEBI" id="CHEBI:15589"/>
    </ligand>
</feature>
<comment type="cofactor">
    <cofactor evidence="1">
        <name>Mn(2+)</name>
        <dbReference type="ChEBI" id="CHEBI:29035"/>
    </cofactor>
</comment>
<dbReference type="NCBIfam" id="NF010052">
    <property type="entry name" value="PRK13529.1"/>
    <property type="match status" value="1"/>
</dbReference>
<dbReference type="PRINTS" id="PR00072">
    <property type="entry name" value="MALOXRDTASE"/>
</dbReference>
<evidence type="ECO:0000259" key="17">
    <source>
        <dbReference type="SMART" id="SM01274"/>
    </source>
</evidence>
<dbReference type="EMBL" id="FSRM01000001">
    <property type="protein sequence ID" value="SIO03147.1"/>
    <property type="molecule type" value="Genomic_DNA"/>
</dbReference>
<dbReference type="GO" id="GO:0043464">
    <property type="term" value="P:malolactic fermentation"/>
    <property type="evidence" value="ECO:0007669"/>
    <property type="project" value="UniProtKB-ARBA"/>
</dbReference>
<dbReference type="RefSeq" id="WP_074264236.1">
    <property type="nucleotide sequence ID" value="NZ_FSRM01000001.1"/>
</dbReference>
<feature type="domain" description="Malic enzyme NAD-binding" evidence="16">
    <location>
        <begin position="274"/>
        <end position="535"/>
    </location>
</feature>
<evidence type="ECO:0000313" key="19">
    <source>
        <dbReference type="Proteomes" id="UP000184693"/>
    </source>
</evidence>
<comment type="catalytic activity">
    <reaction evidence="9">
        <text>(S)-malate + H(+) = (S)-lactate + CO2</text>
        <dbReference type="Rhea" id="RHEA:46276"/>
        <dbReference type="ChEBI" id="CHEBI:15378"/>
        <dbReference type="ChEBI" id="CHEBI:15589"/>
        <dbReference type="ChEBI" id="CHEBI:16526"/>
        <dbReference type="ChEBI" id="CHEBI:16651"/>
        <dbReference type="EC" id="4.1.1.101"/>
    </reaction>
</comment>
<feature type="domain" description="Malic enzyme N-terminal" evidence="17">
    <location>
        <begin position="84"/>
        <end position="264"/>
    </location>
</feature>
<dbReference type="PANTHER" id="PTHR23406">
    <property type="entry name" value="MALIC ENZYME-RELATED"/>
    <property type="match status" value="1"/>
</dbReference>
<organism evidence="18 19">
    <name type="scientific">Paraburkholderia phenazinium</name>
    <dbReference type="NCBI Taxonomy" id="60549"/>
    <lineage>
        <taxon>Bacteria</taxon>
        <taxon>Pseudomonadati</taxon>
        <taxon>Pseudomonadota</taxon>
        <taxon>Betaproteobacteria</taxon>
        <taxon>Burkholderiales</taxon>
        <taxon>Burkholderiaceae</taxon>
        <taxon>Paraburkholderia</taxon>
    </lineage>
</organism>
<dbReference type="InterPro" id="IPR001891">
    <property type="entry name" value="Malic_OxRdtase"/>
</dbReference>
<keyword evidence="4 14" id="KW-0479">Metal-binding</keyword>
<sequence>MPQVSTTEADAASLDTSRSGYELLADPLLNKGTAFSEAERDSFDLHGLLPPTIGTLEEQVSRRLQVLRAFATDLERYAFLRDLQDTNETLFFALLVQNLEEMLPVVYTPTVGAGCQQFSRLFRKPRGLFLSMPHKNRIEEILAHPRFDKVEAIVVTDGERILGLGDQGAGGMGIPIGKLALYTGCGGLHPATTLPIMLDVGTDNPDCLNDPLYIGWRHERVRGEEYDDFIEAFVSAVAKRWPHVLLQWEDFAKNNATRMLERYRDRLCTFNDDVQGTAAVATGTLLAAVNVTGVPLTEQRIAVMGAGSAGCGIASLIRKAMTDAGLSDSEAGKRFFMVDRDGLLVEGMDGIASFQQPFLQDKAAIADWKLDHPDRIALLDVVRNAKPTVLIGVSGQAGAFSEPVVRAMAEINKRPVIFPLSNPTSRAEATPDDLQAWTDGRAVIGTGSPFPPIERNGAKFKVDQTNNSYIFPGVGLGAIAVKASRVSDQMFMAAAKALAAASPARNDPNKNLLPPVTSLREVSITVALAVALQAHKEGLTQGVETDQIDGLIRNKVWTPHYVPYNRIDGSTP</sequence>
<feature type="active site" description="Proton donor" evidence="12">
    <location>
        <position position="107"/>
    </location>
</feature>
<dbReference type="InterPro" id="IPR046346">
    <property type="entry name" value="Aminoacid_DH-like_N_sf"/>
</dbReference>
<gene>
    <name evidence="18" type="ORF">SAMN05444168_2159</name>
</gene>
<feature type="binding site" evidence="13">
    <location>
        <position position="466"/>
    </location>
    <ligand>
        <name>(S)-malate</name>
        <dbReference type="ChEBI" id="CHEBI:15589"/>
    </ligand>
</feature>
<keyword evidence="6" id="KW-0520">NAD</keyword>
<evidence type="ECO:0000256" key="3">
    <source>
        <dbReference type="ARBA" id="ARBA00011738"/>
    </source>
</evidence>
<evidence type="ECO:0000256" key="12">
    <source>
        <dbReference type="PIRSR" id="PIRSR000106-1"/>
    </source>
</evidence>
<feature type="binding site" evidence="14">
    <location>
        <position position="273"/>
    </location>
    <ligand>
        <name>a divalent metal cation</name>
        <dbReference type="ChEBI" id="CHEBI:60240"/>
    </ligand>
</feature>
<dbReference type="CDD" id="cd05312">
    <property type="entry name" value="NAD_bind_1_malic_enz"/>
    <property type="match status" value="1"/>
</dbReference>